<gene>
    <name evidence="4" type="ORF">LRS13_01235</name>
</gene>
<protein>
    <submittedName>
        <fullName evidence="4">GNAT family N-acetyltransferase</fullName>
    </submittedName>
</protein>
<evidence type="ECO:0000313" key="4">
    <source>
        <dbReference type="EMBL" id="UUY04182.1"/>
    </source>
</evidence>
<proteinExistence type="predicted"/>
<dbReference type="PANTHER" id="PTHR43877">
    <property type="entry name" value="AMINOALKYLPHOSPHONATE N-ACETYLTRANSFERASE-RELATED-RELATED"/>
    <property type="match status" value="1"/>
</dbReference>
<name>A0ABY5PHZ4_9ACTN</name>
<reference evidence="5" key="1">
    <citation type="submission" date="2021-11" db="EMBL/GenBank/DDBJ databases">
        <title>Cultivation dependent microbiological survey of springs from the worlds oldest radium mine currently devoted to the extraction of radon-saturated water.</title>
        <authorList>
            <person name="Kapinusova G."/>
            <person name="Smrhova T."/>
            <person name="Strejcek M."/>
            <person name="Suman J."/>
            <person name="Jani K."/>
            <person name="Pajer P."/>
            <person name="Uhlik O."/>
        </authorList>
    </citation>
    <scope>NUCLEOTIDE SEQUENCE [LARGE SCALE GENOMIC DNA]</scope>
    <source>
        <strain evidence="5">J379</strain>
    </source>
</reference>
<evidence type="ECO:0000256" key="2">
    <source>
        <dbReference type="ARBA" id="ARBA00023315"/>
    </source>
</evidence>
<dbReference type="Gene3D" id="3.40.630.30">
    <property type="match status" value="1"/>
</dbReference>
<dbReference type="InterPro" id="IPR050832">
    <property type="entry name" value="Bact_Acetyltransf"/>
</dbReference>
<dbReference type="Pfam" id="PF00583">
    <property type="entry name" value="Acetyltransf_1"/>
    <property type="match status" value="1"/>
</dbReference>
<feature type="domain" description="N-acetyltransferase" evidence="3">
    <location>
        <begin position="1"/>
        <end position="157"/>
    </location>
</feature>
<keyword evidence="2" id="KW-0012">Acyltransferase</keyword>
<dbReference type="PANTHER" id="PTHR43877:SF2">
    <property type="entry name" value="AMINOALKYLPHOSPHONATE N-ACETYLTRANSFERASE-RELATED"/>
    <property type="match status" value="1"/>
</dbReference>
<dbReference type="CDD" id="cd04301">
    <property type="entry name" value="NAT_SF"/>
    <property type="match status" value="1"/>
</dbReference>
<keyword evidence="1" id="KW-0808">Transferase</keyword>
<organism evidence="4 5">
    <name type="scientific">Svornostia abyssi</name>
    <dbReference type="NCBI Taxonomy" id="2898438"/>
    <lineage>
        <taxon>Bacteria</taxon>
        <taxon>Bacillati</taxon>
        <taxon>Actinomycetota</taxon>
        <taxon>Thermoleophilia</taxon>
        <taxon>Solirubrobacterales</taxon>
        <taxon>Baekduiaceae</taxon>
        <taxon>Svornostia</taxon>
    </lineage>
</organism>
<dbReference type="RefSeq" id="WP_353864673.1">
    <property type="nucleotide sequence ID" value="NZ_CP088295.1"/>
</dbReference>
<dbReference type="SUPFAM" id="SSF55729">
    <property type="entry name" value="Acyl-CoA N-acyltransferases (Nat)"/>
    <property type="match status" value="1"/>
</dbReference>
<evidence type="ECO:0000313" key="5">
    <source>
        <dbReference type="Proteomes" id="UP001058860"/>
    </source>
</evidence>
<dbReference type="EMBL" id="CP088295">
    <property type="protein sequence ID" value="UUY04182.1"/>
    <property type="molecule type" value="Genomic_DNA"/>
</dbReference>
<evidence type="ECO:0000256" key="1">
    <source>
        <dbReference type="ARBA" id="ARBA00022679"/>
    </source>
</evidence>
<keyword evidence="5" id="KW-1185">Reference proteome</keyword>
<dbReference type="InterPro" id="IPR016181">
    <property type="entry name" value="Acyl_CoA_acyltransferase"/>
</dbReference>
<sequence length="159" mass="17573">MPVRAWRAEQHEAETAAALLIAFRNHNGADWPSDNAFYAGVEKLLEDPNTVFLLAAADDDSPPAGVLQLRFRFGIWKAATDAWIEDLYVREDARRHGLGDALITLAIELAAERGCRRVELDTNEDNAAALALYERHGFSTRSKGGPGRDLFLGRPIDAE</sequence>
<dbReference type="PROSITE" id="PS51186">
    <property type="entry name" value="GNAT"/>
    <property type="match status" value="1"/>
</dbReference>
<accession>A0ABY5PHZ4</accession>
<dbReference type="Proteomes" id="UP001058860">
    <property type="component" value="Chromosome"/>
</dbReference>
<dbReference type="InterPro" id="IPR000182">
    <property type="entry name" value="GNAT_dom"/>
</dbReference>
<evidence type="ECO:0000259" key="3">
    <source>
        <dbReference type="PROSITE" id="PS51186"/>
    </source>
</evidence>